<sequence length="68" mass="7537">MRRDIHVPPPSTPTGRPHAGLFPPGFPHPLEEVEYFGKRVLPLVRELEAELLFPEGELGRPGSAILQS</sequence>
<reference evidence="3" key="1">
    <citation type="journal article" date="2019" name="Int. J. Syst. Evol. Microbiol.">
        <title>The Global Catalogue of Microorganisms (GCM) 10K type strain sequencing project: providing services to taxonomists for standard genome sequencing and annotation.</title>
        <authorList>
            <consortium name="The Broad Institute Genomics Platform"/>
            <consortium name="The Broad Institute Genome Sequencing Center for Infectious Disease"/>
            <person name="Wu L."/>
            <person name="Ma J."/>
        </authorList>
    </citation>
    <scope>NUCLEOTIDE SEQUENCE [LARGE SCALE GENOMIC DNA]</scope>
    <source>
        <strain evidence="3">CGMCC 4.7275</strain>
    </source>
</reference>
<name>A0ABQ2EUH8_9ACTN</name>
<gene>
    <name evidence="2" type="ORF">GCM10011583_61560</name>
</gene>
<protein>
    <submittedName>
        <fullName evidence="2">Uncharacterized protein</fullName>
    </submittedName>
</protein>
<dbReference type="EMBL" id="BMMV01000026">
    <property type="protein sequence ID" value="GGK21280.1"/>
    <property type="molecule type" value="Genomic_DNA"/>
</dbReference>
<evidence type="ECO:0000313" key="3">
    <source>
        <dbReference type="Proteomes" id="UP000660265"/>
    </source>
</evidence>
<organism evidence="2 3">
    <name type="scientific">Streptomyces camponoticapitis</name>
    <dbReference type="NCBI Taxonomy" id="1616125"/>
    <lineage>
        <taxon>Bacteria</taxon>
        <taxon>Bacillati</taxon>
        <taxon>Actinomycetota</taxon>
        <taxon>Actinomycetes</taxon>
        <taxon>Kitasatosporales</taxon>
        <taxon>Streptomycetaceae</taxon>
        <taxon>Streptomyces</taxon>
    </lineage>
</organism>
<accession>A0ABQ2EUH8</accession>
<dbReference type="RefSeq" id="WP_189110950.1">
    <property type="nucleotide sequence ID" value="NZ_BMMV01000026.1"/>
</dbReference>
<feature type="region of interest" description="Disordered" evidence="1">
    <location>
        <begin position="1"/>
        <end position="22"/>
    </location>
</feature>
<comment type="caution">
    <text evidence="2">The sequence shown here is derived from an EMBL/GenBank/DDBJ whole genome shotgun (WGS) entry which is preliminary data.</text>
</comment>
<evidence type="ECO:0000256" key="1">
    <source>
        <dbReference type="SAM" id="MobiDB-lite"/>
    </source>
</evidence>
<keyword evidence="3" id="KW-1185">Reference proteome</keyword>
<evidence type="ECO:0000313" key="2">
    <source>
        <dbReference type="EMBL" id="GGK21280.1"/>
    </source>
</evidence>
<proteinExistence type="predicted"/>
<dbReference type="Proteomes" id="UP000660265">
    <property type="component" value="Unassembled WGS sequence"/>
</dbReference>